<dbReference type="WBParaSite" id="PS1159_v2.g16852.t1">
    <property type="protein sequence ID" value="PS1159_v2.g16852.t1"/>
    <property type="gene ID" value="PS1159_v2.g16852"/>
</dbReference>
<dbReference type="Proteomes" id="UP000887580">
    <property type="component" value="Unplaced"/>
</dbReference>
<proteinExistence type="predicted"/>
<protein>
    <submittedName>
        <fullName evidence="2">Uncharacterized protein</fullName>
    </submittedName>
</protein>
<organism evidence="1 2">
    <name type="scientific">Panagrolaimus sp. PS1159</name>
    <dbReference type="NCBI Taxonomy" id="55785"/>
    <lineage>
        <taxon>Eukaryota</taxon>
        <taxon>Metazoa</taxon>
        <taxon>Ecdysozoa</taxon>
        <taxon>Nematoda</taxon>
        <taxon>Chromadorea</taxon>
        <taxon>Rhabditida</taxon>
        <taxon>Tylenchina</taxon>
        <taxon>Panagrolaimomorpha</taxon>
        <taxon>Panagrolaimoidea</taxon>
        <taxon>Panagrolaimidae</taxon>
        <taxon>Panagrolaimus</taxon>
    </lineage>
</organism>
<evidence type="ECO:0000313" key="1">
    <source>
        <dbReference type="Proteomes" id="UP000887580"/>
    </source>
</evidence>
<name>A0AC35FHD2_9BILA</name>
<reference evidence="2" key="1">
    <citation type="submission" date="2022-11" db="UniProtKB">
        <authorList>
            <consortium name="WormBaseParasite"/>
        </authorList>
    </citation>
    <scope>IDENTIFICATION</scope>
</reference>
<accession>A0AC35FHD2</accession>
<sequence>MRFRQSVITLLIFFSLIFVVYGDNSMTTSSVTKATINETQIEPLVYYVCDPLKESYDSNCWCRDKSIVCYAYFWNTNDIFKNTNIQIINKNFTAEYVAFNGQSFGSLKKDETLPNIAENIKYLSLDSNKITDIENRTFDRFNKLEHLSLNNNEIKNLTDGVLTEKLGSTLKTLDLSGYSLNTLQIEFKYMTNLKTLYLDNSYVGKIFASNLAWKFPKSLSNLKTLSLTRCNITSIPNNVFENLIYALLSYAQKNNVKGGERFDLVLNLGYSHTHISDLNDLGKNEHLNDLILHHAKISSIGDCSFCGFTNLTKLHIYNNEKLSFIHENAFGYSKNGTLPKIESFSVEFCNLTKIPEKLLNWNRVKEFGISGNPFNCTCEMSWLIDDNLHPTHTMNLKQISRYYNGRSYEDTPLKCKTPFVYRNLEFFKLPSSYCKEQNKPATENVFTIFFGFLFGILFVAVAVFVCRYFLRNRIQKNLFNYDESKTIENFDA</sequence>
<evidence type="ECO:0000313" key="2">
    <source>
        <dbReference type="WBParaSite" id="PS1159_v2.g16852.t1"/>
    </source>
</evidence>